<protein>
    <submittedName>
        <fullName evidence="1">Uncharacterized protein</fullName>
    </submittedName>
</protein>
<reference evidence="1" key="1">
    <citation type="submission" date="2014-09" db="EMBL/GenBank/DDBJ databases">
        <authorList>
            <person name="Magalhaes I.L.F."/>
            <person name="Oliveira U."/>
            <person name="Santos F.R."/>
            <person name="Vidigal T.H.D.A."/>
            <person name="Brescovit A.D."/>
            <person name="Santos A.J."/>
        </authorList>
    </citation>
    <scope>NUCLEOTIDE SEQUENCE</scope>
    <source>
        <tissue evidence="1">Shoot tissue taken approximately 20 cm above the soil surface</tissue>
    </source>
</reference>
<evidence type="ECO:0000313" key="1">
    <source>
        <dbReference type="EMBL" id="JAD70798.1"/>
    </source>
</evidence>
<organism evidence="1">
    <name type="scientific">Arundo donax</name>
    <name type="common">Giant reed</name>
    <name type="synonym">Donax arundinaceus</name>
    <dbReference type="NCBI Taxonomy" id="35708"/>
    <lineage>
        <taxon>Eukaryota</taxon>
        <taxon>Viridiplantae</taxon>
        <taxon>Streptophyta</taxon>
        <taxon>Embryophyta</taxon>
        <taxon>Tracheophyta</taxon>
        <taxon>Spermatophyta</taxon>
        <taxon>Magnoliopsida</taxon>
        <taxon>Liliopsida</taxon>
        <taxon>Poales</taxon>
        <taxon>Poaceae</taxon>
        <taxon>PACMAD clade</taxon>
        <taxon>Arundinoideae</taxon>
        <taxon>Arundineae</taxon>
        <taxon>Arundo</taxon>
    </lineage>
</organism>
<dbReference type="EMBL" id="GBRH01227097">
    <property type="protein sequence ID" value="JAD70798.1"/>
    <property type="molecule type" value="Transcribed_RNA"/>
</dbReference>
<proteinExistence type="predicted"/>
<name>A0A0A9C8K5_ARUDO</name>
<reference evidence="1" key="2">
    <citation type="journal article" date="2015" name="Data Brief">
        <title>Shoot transcriptome of the giant reed, Arundo donax.</title>
        <authorList>
            <person name="Barrero R.A."/>
            <person name="Guerrero F.D."/>
            <person name="Moolhuijzen P."/>
            <person name="Goolsby J.A."/>
            <person name="Tidwell J."/>
            <person name="Bellgard S.E."/>
            <person name="Bellgard M.I."/>
        </authorList>
    </citation>
    <scope>NUCLEOTIDE SEQUENCE</scope>
    <source>
        <tissue evidence="1">Shoot tissue taken approximately 20 cm above the soil surface</tissue>
    </source>
</reference>
<accession>A0A0A9C8K5</accession>
<sequence length="12" mass="1173">MAGRRPTTAAAA</sequence>